<dbReference type="GO" id="GO:0005634">
    <property type="term" value="C:nucleus"/>
    <property type="evidence" value="ECO:0007669"/>
    <property type="project" value="TreeGrafter"/>
</dbReference>
<evidence type="ECO:0000256" key="13">
    <source>
        <dbReference type="PROSITE-ProRule" id="PRU10141"/>
    </source>
</evidence>
<dbReference type="InterPro" id="IPR011009">
    <property type="entry name" value="Kinase-like_dom_sf"/>
</dbReference>
<comment type="catalytic activity">
    <reaction evidence="10">
        <text>L-threonyl-[protein] + ATP = O-phospho-L-threonyl-[protein] + ADP + H(+)</text>
        <dbReference type="Rhea" id="RHEA:46608"/>
        <dbReference type="Rhea" id="RHEA-COMP:11060"/>
        <dbReference type="Rhea" id="RHEA-COMP:11605"/>
        <dbReference type="ChEBI" id="CHEBI:15378"/>
        <dbReference type="ChEBI" id="CHEBI:30013"/>
        <dbReference type="ChEBI" id="CHEBI:30616"/>
        <dbReference type="ChEBI" id="CHEBI:61977"/>
        <dbReference type="ChEBI" id="CHEBI:456216"/>
        <dbReference type="EC" id="2.7.11.1"/>
    </reaction>
</comment>
<comment type="cofactor">
    <cofactor evidence="1">
        <name>Mg(2+)</name>
        <dbReference type="ChEBI" id="CHEBI:18420"/>
    </cofactor>
</comment>
<dbReference type="GO" id="GO:0035556">
    <property type="term" value="P:intracellular signal transduction"/>
    <property type="evidence" value="ECO:0007669"/>
    <property type="project" value="TreeGrafter"/>
</dbReference>
<dbReference type="PANTHER" id="PTHR24342">
    <property type="entry name" value="SERINE/THREONINE-PROTEIN KINASE 17"/>
    <property type="match status" value="1"/>
</dbReference>
<dbReference type="PANTHER" id="PTHR24342:SF19">
    <property type="entry name" value="PROTEIN KINASE DOMAIN-CONTAINING PROTEIN"/>
    <property type="match status" value="1"/>
</dbReference>
<evidence type="ECO:0000259" key="14">
    <source>
        <dbReference type="PROSITE" id="PS50011"/>
    </source>
</evidence>
<keyword evidence="7 13" id="KW-0547">Nucleotide-binding</keyword>
<dbReference type="GO" id="GO:0005737">
    <property type="term" value="C:cytoplasm"/>
    <property type="evidence" value="ECO:0007669"/>
    <property type="project" value="TreeGrafter"/>
</dbReference>
<dbReference type="HOGENOM" id="CLU_000288_63_0_1"/>
<keyword evidence="16" id="KW-1185">Reference proteome</keyword>
<evidence type="ECO:0000256" key="8">
    <source>
        <dbReference type="ARBA" id="ARBA00022777"/>
    </source>
</evidence>
<evidence type="ECO:0000256" key="2">
    <source>
        <dbReference type="ARBA" id="ARBA00012513"/>
    </source>
</evidence>
<accession>G1NMZ2</accession>
<keyword evidence="9 13" id="KW-0067">ATP-binding</keyword>
<sequence length="505" mass="56471">MGCTWCSLCQQGRFPVCNPGAHGCGQNSHGPRAAPRGCDPTRPLPAPLQLSGRCRAGTAWGDFSRDLGSRRAALGVSCCFSLSRCPADPRNHSSFEETKAQQWHGAECGTVPRRVFIPIAGTESRAMAEDGGAASDSPQAVALRARSVEELYELLETLGSGHFGVVRRCRERSTGTFYAAKFVKTRRCRGSRRGLERVQVEQEVAILRDLQHPNIMQLHDLFTCRAEMVLVLELMRGGELFDFIAEKEMLLEEEAIEFLEQILLGVQYLHGRHIAHFDLKPENIMLQEKDVPKPQIKIIDFGLAQKLEDGVTFKSLCGTPQYIAPEVINYEPLSSATDMWSIGVITYILLSGLSPFQGETDAETLSNVLEGAYEFEERYFSDTSEMAKDFIRQLLVKEPQERMTASECLVHPWIKPLNRKQAAKRCRSSINMKNFRKFNARRKWKVKGRDKGMRDGDGRMWGPTAFGCLCEAIRAPPQGWVHLGRGPWWGLCSSTGVEGRAPCTD</sequence>
<dbReference type="PROSITE" id="PS50011">
    <property type="entry name" value="PROTEIN_KINASE_DOM"/>
    <property type="match status" value="1"/>
</dbReference>
<keyword evidence="8" id="KW-0418">Kinase</keyword>
<dbReference type="PROSITE" id="PS00107">
    <property type="entry name" value="PROTEIN_KINASE_ATP"/>
    <property type="match status" value="1"/>
</dbReference>
<evidence type="ECO:0000256" key="6">
    <source>
        <dbReference type="ARBA" id="ARBA00022703"/>
    </source>
</evidence>
<reference evidence="15" key="2">
    <citation type="submission" date="2025-08" db="UniProtKB">
        <authorList>
            <consortium name="Ensembl"/>
        </authorList>
    </citation>
    <scope>IDENTIFICATION</scope>
</reference>
<reference evidence="15 16" key="1">
    <citation type="journal article" date="2010" name="PLoS Biol.">
        <title>Multi-platform next-generation sequencing of the domestic turkey (Meleagris gallopavo): genome assembly and analysis.</title>
        <authorList>
            <person name="Dalloul R.A."/>
            <person name="Long J.A."/>
            <person name="Zimin A.V."/>
            <person name="Aslam L."/>
            <person name="Beal K."/>
            <person name="Blomberg L.A."/>
            <person name="Bouffard P."/>
            <person name="Burt D.W."/>
            <person name="Crasta O."/>
            <person name="Crooijmans R.P."/>
            <person name="Cooper K."/>
            <person name="Coulombe R.A."/>
            <person name="De S."/>
            <person name="Delany M.E."/>
            <person name="Dodgson J.B."/>
            <person name="Dong J.J."/>
            <person name="Evans C."/>
            <person name="Frederickson K.M."/>
            <person name="Flicek P."/>
            <person name="Florea L."/>
            <person name="Folkerts O."/>
            <person name="Groenen M.A."/>
            <person name="Harkins T.T."/>
            <person name="Herrero J."/>
            <person name="Hoffmann S."/>
            <person name="Megens H.J."/>
            <person name="Jiang A."/>
            <person name="de Jong P."/>
            <person name="Kaiser P."/>
            <person name="Kim H."/>
            <person name="Kim K.W."/>
            <person name="Kim S."/>
            <person name="Langenberger D."/>
            <person name="Lee M.K."/>
            <person name="Lee T."/>
            <person name="Mane S."/>
            <person name="Marcais G."/>
            <person name="Marz M."/>
            <person name="McElroy A.P."/>
            <person name="Modise T."/>
            <person name="Nefedov M."/>
            <person name="Notredame C."/>
            <person name="Paton I.R."/>
            <person name="Payne W.S."/>
            <person name="Pertea G."/>
            <person name="Prickett D."/>
            <person name="Puiu D."/>
            <person name="Qioa D."/>
            <person name="Raineri E."/>
            <person name="Ruffier M."/>
            <person name="Salzberg S.L."/>
            <person name="Schatz M.C."/>
            <person name="Scheuring C."/>
            <person name="Schmidt C.J."/>
            <person name="Schroeder S."/>
            <person name="Searle S.M."/>
            <person name="Smith E.J."/>
            <person name="Smith J."/>
            <person name="Sonstegard T.S."/>
            <person name="Stadler P.F."/>
            <person name="Tafer H."/>
            <person name="Tu Z.J."/>
            <person name="Van Tassell C.P."/>
            <person name="Vilella A.J."/>
            <person name="Williams K.P."/>
            <person name="Yorke J.A."/>
            <person name="Zhang L."/>
            <person name="Zhang H.B."/>
            <person name="Zhang X."/>
            <person name="Zhang Y."/>
            <person name="Reed K.M."/>
        </authorList>
    </citation>
    <scope>NUCLEOTIDE SEQUENCE [LARGE SCALE GENOMIC DNA]</scope>
</reference>
<dbReference type="GO" id="GO:0004674">
    <property type="term" value="F:protein serine/threonine kinase activity"/>
    <property type="evidence" value="ECO:0007669"/>
    <property type="project" value="UniProtKB-KW"/>
</dbReference>
<dbReference type="AlphaFoldDB" id="G1NMZ2"/>
<organism evidence="15 16">
    <name type="scientific">Meleagris gallopavo</name>
    <name type="common">Wild turkey</name>
    <dbReference type="NCBI Taxonomy" id="9103"/>
    <lineage>
        <taxon>Eukaryota</taxon>
        <taxon>Metazoa</taxon>
        <taxon>Chordata</taxon>
        <taxon>Craniata</taxon>
        <taxon>Vertebrata</taxon>
        <taxon>Euteleostomi</taxon>
        <taxon>Archelosauria</taxon>
        <taxon>Archosauria</taxon>
        <taxon>Dinosauria</taxon>
        <taxon>Saurischia</taxon>
        <taxon>Theropoda</taxon>
        <taxon>Coelurosauria</taxon>
        <taxon>Aves</taxon>
        <taxon>Neognathae</taxon>
        <taxon>Galloanserae</taxon>
        <taxon>Galliformes</taxon>
        <taxon>Phasianidae</taxon>
        <taxon>Meleagridinae</taxon>
        <taxon>Meleagris</taxon>
    </lineage>
</organism>
<protein>
    <recommendedName>
        <fullName evidence="2">non-specific serine/threonine protein kinase</fullName>
        <ecNumber evidence="2">2.7.11.1</ecNumber>
    </recommendedName>
</protein>
<evidence type="ECO:0000256" key="1">
    <source>
        <dbReference type="ARBA" id="ARBA00001946"/>
    </source>
</evidence>
<gene>
    <name evidence="15" type="primary">LOC100540942</name>
</gene>
<dbReference type="Pfam" id="PF00069">
    <property type="entry name" value="Pkinase"/>
    <property type="match status" value="1"/>
</dbReference>
<evidence type="ECO:0000313" key="16">
    <source>
        <dbReference type="Proteomes" id="UP000001645"/>
    </source>
</evidence>
<dbReference type="InterPro" id="IPR000719">
    <property type="entry name" value="Prot_kinase_dom"/>
</dbReference>
<dbReference type="InterPro" id="IPR008271">
    <property type="entry name" value="Ser/Thr_kinase_AS"/>
</dbReference>
<keyword evidence="3" id="KW-0723">Serine/threonine-protein kinase</keyword>
<feature type="binding site" evidence="13">
    <location>
        <position position="181"/>
    </location>
    <ligand>
        <name>ATP</name>
        <dbReference type="ChEBI" id="CHEBI:30616"/>
    </ligand>
</feature>
<evidence type="ECO:0000256" key="5">
    <source>
        <dbReference type="ARBA" id="ARBA00022679"/>
    </source>
</evidence>
<evidence type="ECO:0000256" key="9">
    <source>
        <dbReference type="ARBA" id="ARBA00022840"/>
    </source>
</evidence>
<name>G1NMZ2_MELGA</name>
<dbReference type="Gene3D" id="1.10.510.10">
    <property type="entry name" value="Transferase(Phosphotransferase) domain 1"/>
    <property type="match status" value="1"/>
</dbReference>
<dbReference type="InterPro" id="IPR017441">
    <property type="entry name" value="Protein_kinase_ATP_BS"/>
</dbReference>
<dbReference type="Bgee" id="ENSMGAG00000014166">
    <property type="expression patterns" value="Expressed in spleen and 16 other cell types or tissues"/>
</dbReference>
<proteinExistence type="inferred from homology"/>
<reference evidence="15" key="3">
    <citation type="submission" date="2025-09" db="UniProtKB">
        <authorList>
            <consortium name="Ensembl"/>
        </authorList>
    </citation>
    <scope>IDENTIFICATION</scope>
</reference>
<dbReference type="PROSITE" id="PS00108">
    <property type="entry name" value="PROTEIN_KINASE_ST"/>
    <property type="match status" value="1"/>
</dbReference>
<dbReference type="Ensembl" id="ENSMGAT00000015928.3">
    <property type="protein sequence ID" value="ENSMGAP00000014984.3"/>
    <property type="gene ID" value="ENSMGAG00000014166.3"/>
</dbReference>
<dbReference type="GeneTree" id="ENSGT00940000164926"/>
<dbReference type="GO" id="GO:0005524">
    <property type="term" value="F:ATP binding"/>
    <property type="evidence" value="ECO:0007669"/>
    <property type="project" value="UniProtKB-UniRule"/>
</dbReference>
<dbReference type="Proteomes" id="UP000001645">
    <property type="component" value="Chromosome 27"/>
</dbReference>
<keyword evidence="6" id="KW-0053">Apoptosis</keyword>
<dbReference type="GO" id="GO:0043065">
    <property type="term" value="P:positive regulation of apoptotic process"/>
    <property type="evidence" value="ECO:0007669"/>
    <property type="project" value="TreeGrafter"/>
</dbReference>
<evidence type="ECO:0000313" key="15">
    <source>
        <dbReference type="Ensembl" id="ENSMGAP00000014984.3"/>
    </source>
</evidence>
<evidence type="ECO:0000256" key="3">
    <source>
        <dbReference type="ARBA" id="ARBA00022527"/>
    </source>
</evidence>
<feature type="domain" description="Protein kinase" evidence="14">
    <location>
        <begin position="152"/>
        <end position="414"/>
    </location>
</feature>
<evidence type="ECO:0000256" key="12">
    <source>
        <dbReference type="ARBA" id="ARBA00060827"/>
    </source>
</evidence>
<evidence type="ECO:0000256" key="10">
    <source>
        <dbReference type="ARBA" id="ARBA00047899"/>
    </source>
</evidence>
<dbReference type="EC" id="2.7.11.1" evidence="2"/>
<dbReference type="SUPFAM" id="SSF56112">
    <property type="entry name" value="Protein kinase-like (PK-like)"/>
    <property type="match status" value="1"/>
</dbReference>
<dbReference type="SMART" id="SM00220">
    <property type="entry name" value="S_TKc"/>
    <property type="match status" value="1"/>
</dbReference>
<evidence type="ECO:0000256" key="7">
    <source>
        <dbReference type="ARBA" id="ARBA00022741"/>
    </source>
</evidence>
<dbReference type="GO" id="GO:0006915">
    <property type="term" value="P:apoptotic process"/>
    <property type="evidence" value="ECO:0007669"/>
    <property type="project" value="UniProtKB-KW"/>
</dbReference>
<dbReference type="Gene3D" id="3.30.200.20">
    <property type="entry name" value="Phosphorylase Kinase, domain 1"/>
    <property type="match status" value="1"/>
</dbReference>
<keyword evidence="5" id="KW-0808">Transferase</keyword>
<dbReference type="FunFam" id="3.30.200.20:FF:000110">
    <property type="entry name" value="Death-associated kinase 3, isoform CRA_a"/>
    <property type="match status" value="1"/>
</dbReference>
<comment type="catalytic activity">
    <reaction evidence="11">
        <text>L-seryl-[protein] + ATP = O-phospho-L-seryl-[protein] + ADP + H(+)</text>
        <dbReference type="Rhea" id="RHEA:17989"/>
        <dbReference type="Rhea" id="RHEA-COMP:9863"/>
        <dbReference type="Rhea" id="RHEA-COMP:11604"/>
        <dbReference type="ChEBI" id="CHEBI:15378"/>
        <dbReference type="ChEBI" id="CHEBI:29999"/>
        <dbReference type="ChEBI" id="CHEBI:30616"/>
        <dbReference type="ChEBI" id="CHEBI:83421"/>
        <dbReference type="ChEBI" id="CHEBI:456216"/>
        <dbReference type="EC" id="2.7.11.1"/>
    </reaction>
</comment>
<evidence type="ECO:0000256" key="4">
    <source>
        <dbReference type="ARBA" id="ARBA00022553"/>
    </source>
</evidence>
<dbReference type="InParanoid" id="G1NMZ2"/>
<dbReference type="FunFam" id="1.10.510.10:FF:000250">
    <property type="entry name" value="Death-associated protein kinase 3"/>
    <property type="match status" value="1"/>
</dbReference>
<evidence type="ECO:0000256" key="11">
    <source>
        <dbReference type="ARBA" id="ARBA00048679"/>
    </source>
</evidence>
<comment type="similarity">
    <text evidence="12">Belongs to the protein kinase superfamily. CAMK Ser/Thr protein kinase family. DAP kinase subfamily.</text>
</comment>
<keyword evidence="4" id="KW-0597">Phosphoprotein</keyword>